<dbReference type="PANTHER" id="PTHR43364:SF4">
    <property type="entry name" value="NAD(P)-LINKED OXIDOREDUCTASE SUPERFAMILY PROTEIN"/>
    <property type="match status" value="1"/>
</dbReference>
<dbReference type="SUPFAM" id="SSF51430">
    <property type="entry name" value="NAD(P)-linked oxidoreductase"/>
    <property type="match status" value="1"/>
</dbReference>
<feature type="domain" description="NADP-dependent oxidoreductase" evidence="2">
    <location>
        <begin position="12"/>
        <end position="319"/>
    </location>
</feature>
<evidence type="ECO:0000313" key="4">
    <source>
        <dbReference type="Proteomes" id="UP000887226"/>
    </source>
</evidence>
<name>A0A9P7YUW1_9HELO</name>
<evidence type="ECO:0000259" key="2">
    <source>
        <dbReference type="Pfam" id="PF00248"/>
    </source>
</evidence>
<evidence type="ECO:0000256" key="1">
    <source>
        <dbReference type="ARBA" id="ARBA00023002"/>
    </source>
</evidence>
<protein>
    <submittedName>
        <fullName evidence="3">Aflatoxin B1 aldehyde reductase member 2</fullName>
    </submittedName>
</protein>
<dbReference type="InterPro" id="IPR050523">
    <property type="entry name" value="AKR_Detox_Biosynth"/>
</dbReference>
<dbReference type="PANTHER" id="PTHR43364">
    <property type="entry name" value="NADH-SPECIFIC METHYLGLYOXAL REDUCTASE-RELATED"/>
    <property type="match status" value="1"/>
</dbReference>
<dbReference type="Pfam" id="PF00248">
    <property type="entry name" value="Aldo_ket_red"/>
    <property type="match status" value="1"/>
</dbReference>
<reference evidence="3" key="1">
    <citation type="journal article" date="2021" name="IMA Fungus">
        <title>Genomic characterization of three marine fungi, including Emericellopsis atlantica sp. nov. with signatures of a generalist lifestyle and marine biomass degradation.</title>
        <authorList>
            <person name="Hagestad O.C."/>
            <person name="Hou L."/>
            <person name="Andersen J.H."/>
            <person name="Hansen E.H."/>
            <person name="Altermark B."/>
            <person name="Li C."/>
            <person name="Kuhnert E."/>
            <person name="Cox R.J."/>
            <person name="Crous P.W."/>
            <person name="Spatafora J.W."/>
            <person name="Lail K."/>
            <person name="Amirebrahimi M."/>
            <person name="Lipzen A."/>
            <person name="Pangilinan J."/>
            <person name="Andreopoulos W."/>
            <person name="Hayes R.D."/>
            <person name="Ng V."/>
            <person name="Grigoriev I.V."/>
            <person name="Jackson S.A."/>
            <person name="Sutton T.D.S."/>
            <person name="Dobson A.D.W."/>
            <person name="Rama T."/>
        </authorList>
    </citation>
    <scope>NUCLEOTIDE SEQUENCE</scope>
    <source>
        <strain evidence="3">TRa3180A</strain>
    </source>
</reference>
<dbReference type="InterPro" id="IPR023210">
    <property type="entry name" value="NADP_OxRdtase_dom"/>
</dbReference>
<keyword evidence="4" id="KW-1185">Reference proteome</keyword>
<dbReference type="Proteomes" id="UP000887226">
    <property type="component" value="Unassembled WGS sequence"/>
</dbReference>
<dbReference type="AlphaFoldDB" id="A0A9P7YUW1"/>
<comment type="caution">
    <text evidence="3">The sequence shown here is derived from an EMBL/GenBank/DDBJ whole genome shotgun (WGS) entry which is preliminary data.</text>
</comment>
<dbReference type="Gene3D" id="3.20.20.100">
    <property type="entry name" value="NADP-dependent oxidoreductase domain"/>
    <property type="match status" value="1"/>
</dbReference>
<gene>
    <name evidence="3" type="ORF">BJ878DRAFT_292504</name>
</gene>
<organism evidence="3 4">
    <name type="scientific">Calycina marina</name>
    <dbReference type="NCBI Taxonomy" id="1763456"/>
    <lineage>
        <taxon>Eukaryota</taxon>
        <taxon>Fungi</taxon>
        <taxon>Dikarya</taxon>
        <taxon>Ascomycota</taxon>
        <taxon>Pezizomycotina</taxon>
        <taxon>Leotiomycetes</taxon>
        <taxon>Helotiales</taxon>
        <taxon>Pezizellaceae</taxon>
        <taxon>Calycina</taxon>
    </lineage>
</organism>
<keyword evidence="1" id="KW-0560">Oxidoreductase</keyword>
<dbReference type="EMBL" id="MU254451">
    <property type="protein sequence ID" value="KAG9240428.1"/>
    <property type="molecule type" value="Genomic_DNA"/>
</dbReference>
<dbReference type="CDD" id="cd19075">
    <property type="entry name" value="AKR_AKR7A1-5"/>
    <property type="match status" value="1"/>
</dbReference>
<sequence length="338" mass="37509">MSALVQSPKIRVVFGLMNFGPDVSTGARVTSLDEFNKCLSFFRQHGHEELDTARVYCRGAQEAFTASTNYKELDLRIATKAYPNNSGDHNPAALRATLMKSLAELNVDSVDVFYLHAADRSVPFAETLEECDKMHKEGLFKKLGLSNLAAFEVAEIMGLCRENGWVYPSLYQGKYNALHRSLEKELIPACHRYGLDVVVYNPLAAGLFSGKYNSDEVPKDGRFSGPENSMGSMYRARYFKDASFEALRIINSVAEKNGLTLVEIALRWLVHHSALNIGPGGQDGVVIGVSHYEQLESNLRDLGKSPLPEGVLDALDQAWAVTAATEGNYWHGKLEYDY</sequence>
<dbReference type="GO" id="GO:0016491">
    <property type="term" value="F:oxidoreductase activity"/>
    <property type="evidence" value="ECO:0007669"/>
    <property type="project" value="UniProtKB-KW"/>
</dbReference>
<proteinExistence type="predicted"/>
<dbReference type="InterPro" id="IPR036812">
    <property type="entry name" value="NAD(P)_OxRdtase_dom_sf"/>
</dbReference>
<evidence type="ECO:0000313" key="3">
    <source>
        <dbReference type="EMBL" id="KAG9240428.1"/>
    </source>
</evidence>
<dbReference type="OrthoDB" id="2310150at2759"/>
<accession>A0A9P7YUW1</accession>